<dbReference type="GO" id="GO:0006048">
    <property type="term" value="P:UDP-N-acetylglucosamine biosynthetic process"/>
    <property type="evidence" value="ECO:0007669"/>
    <property type="project" value="TreeGrafter"/>
</dbReference>
<evidence type="ECO:0000256" key="4">
    <source>
        <dbReference type="ARBA" id="ARBA00022679"/>
    </source>
</evidence>
<dbReference type="InterPro" id="IPR039741">
    <property type="entry name" value="UDP-sugar_pyrophosphorylase"/>
</dbReference>
<evidence type="ECO:0000256" key="2">
    <source>
        <dbReference type="ARBA" id="ARBA00010401"/>
    </source>
</evidence>
<proteinExistence type="inferred from homology"/>
<dbReference type="PANTHER" id="PTHR11952:SF2">
    <property type="entry name" value="LD24639P"/>
    <property type="match status" value="1"/>
</dbReference>
<organism evidence="7 8">
    <name type="scientific">Chironomus riparius</name>
    <dbReference type="NCBI Taxonomy" id="315576"/>
    <lineage>
        <taxon>Eukaryota</taxon>
        <taxon>Metazoa</taxon>
        <taxon>Ecdysozoa</taxon>
        <taxon>Arthropoda</taxon>
        <taxon>Hexapoda</taxon>
        <taxon>Insecta</taxon>
        <taxon>Pterygota</taxon>
        <taxon>Neoptera</taxon>
        <taxon>Endopterygota</taxon>
        <taxon>Diptera</taxon>
        <taxon>Nematocera</taxon>
        <taxon>Chironomoidea</taxon>
        <taxon>Chironomidae</taxon>
        <taxon>Chironominae</taxon>
        <taxon>Chironomus</taxon>
    </lineage>
</organism>
<dbReference type="EC" id="2.7.7.23" evidence="3"/>
<dbReference type="InterPro" id="IPR002618">
    <property type="entry name" value="UDPGP_fam"/>
</dbReference>
<evidence type="ECO:0000313" key="7">
    <source>
        <dbReference type="EMBL" id="CAG9808229.1"/>
    </source>
</evidence>
<evidence type="ECO:0000256" key="6">
    <source>
        <dbReference type="ARBA" id="ARBA00048493"/>
    </source>
</evidence>
<dbReference type="Pfam" id="PF01704">
    <property type="entry name" value="UDPGP"/>
    <property type="match status" value="1"/>
</dbReference>
<accession>A0A9N9S4V1</accession>
<evidence type="ECO:0000256" key="1">
    <source>
        <dbReference type="ARBA" id="ARBA00005208"/>
    </source>
</evidence>
<dbReference type="EMBL" id="OU895879">
    <property type="protein sequence ID" value="CAG9808229.1"/>
    <property type="molecule type" value="Genomic_DNA"/>
</dbReference>
<keyword evidence="8" id="KW-1185">Reference proteome</keyword>
<dbReference type="AlphaFoldDB" id="A0A9N9S4V1"/>
<protein>
    <recommendedName>
        <fullName evidence="3">UDP-N-acetylglucosamine diphosphorylase</fullName>
        <ecNumber evidence="3">2.7.7.23</ecNumber>
    </recommendedName>
</protein>
<name>A0A9N9S4V1_9DIPT</name>
<evidence type="ECO:0000256" key="5">
    <source>
        <dbReference type="ARBA" id="ARBA00022695"/>
    </source>
</evidence>
<keyword evidence="5" id="KW-0548">Nucleotidyltransferase</keyword>
<dbReference type="SUPFAM" id="SSF53448">
    <property type="entry name" value="Nucleotide-diphospho-sugar transferases"/>
    <property type="match status" value="1"/>
</dbReference>
<dbReference type="OrthoDB" id="532420at2759"/>
<reference evidence="7" key="2">
    <citation type="submission" date="2022-10" db="EMBL/GenBank/DDBJ databases">
        <authorList>
            <consortium name="ENA_rothamsted_submissions"/>
            <consortium name="culmorum"/>
            <person name="King R."/>
        </authorList>
    </citation>
    <scope>NUCLEOTIDE SEQUENCE</scope>
</reference>
<evidence type="ECO:0000256" key="3">
    <source>
        <dbReference type="ARBA" id="ARBA00012457"/>
    </source>
</evidence>
<sequence length="494" mass="56296">MTKIDLDAIFENLKEKLIRYGQEHLFKYWDELTDDQKKTLIRDIDEINLEEVQSFFKRATSSLEESAKKLDDRMEPIPESTFMSTSRTSEEKLKVYENEGLTHIANNRVGVLLMAGGQGTRLGSTNPKGMFDIKLPSRKSLFRVQGERIRKLQELAKNHTGLDGHIVWYIMTSEHTMEPTQKYFRDNNYFGLQKDNIEFFEQGSLPCFDFDGKILLDEKHRIAKAPDGNGGLYRALRDRGILADMNRRKVQYLHAHSVDNILIKVADPIFIGYCAKQNADCAAKVVEKSHPNEAVGVVCMVDGRYQVVEYSEITQKTAEMKNDDGRLKFNAGNICNHYFHADFLNKIGSTYEKELKLHVAQKKIPHVDSTGLRVTPEKVNGIKIEKFVFDVFEFAENFVSVEVARDVEFSALKNADSAGKDCESTARKDIFNLHRRYIEKAGGKLTDQVQEIEISPLISYAGENLEPLVKGKVFDTTTVHLMCPSEIPIKNGHL</sequence>
<dbReference type="GO" id="GO:0003977">
    <property type="term" value="F:UDP-N-acetylglucosamine diphosphorylase activity"/>
    <property type="evidence" value="ECO:0007669"/>
    <property type="project" value="UniProtKB-EC"/>
</dbReference>
<dbReference type="Proteomes" id="UP001153620">
    <property type="component" value="Chromosome 3"/>
</dbReference>
<comment type="similarity">
    <text evidence="2">Belongs to the UDPGP type 1 family.</text>
</comment>
<dbReference type="InterPro" id="IPR029044">
    <property type="entry name" value="Nucleotide-diphossugar_trans"/>
</dbReference>
<dbReference type="CDD" id="cd04193">
    <property type="entry name" value="UDPGlcNAc_PPase"/>
    <property type="match status" value="1"/>
</dbReference>
<comment type="pathway">
    <text evidence="1">Nucleotide-sugar biosynthesis; UDP-N-acetyl-alpha-D-glucosamine biosynthesis; UDP-N-acetyl-alpha-D-glucosamine from N-acetyl-alpha-D-glucosamine 1-phosphate: step 1/1.</text>
</comment>
<dbReference type="Gene3D" id="3.90.550.10">
    <property type="entry name" value="Spore Coat Polysaccharide Biosynthesis Protein SpsA, Chain A"/>
    <property type="match status" value="1"/>
</dbReference>
<gene>
    <name evidence="7" type="ORF">CHIRRI_LOCUS11071</name>
</gene>
<evidence type="ECO:0000313" key="8">
    <source>
        <dbReference type="Proteomes" id="UP001153620"/>
    </source>
</evidence>
<comment type="catalytic activity">
    <reaction evidence="6">
        <text>N-acetyl-alpha-D-glucosamine 1-phosphate + UTP + H(+) = UDP-N-acetyl-alpha-D-glucosamine + diphosphate</text>
        <dbReference type="Rhea" id="RHEA:13509"/>
        <dbReference type="ChEBI" id="CHEBI:15378"/>
        <dbReference type="ChEBI" id="CHEBI:33019"/>
        <dbReference type="ChEBI" id="CHEBI:46398"/>
        <dbReference type="ChEBI" id="CHEBI:57705"/>
        <dbReference type="ChEBI" id="CHEBI:57776"/>
        <dbReference type="EC" id="2.7.7.23"/>
    </reaction>
</comment>
<dbReference type="PANTHER" id="PTHR11952">
    <property type="entry name" value="UDP- GLUCOSE PYROPHOSPHORYLASE"/>
    <property type="match status" value="1"/>
</dbReference>
<reference evidence="7" key="1">
    <citation type="submission" date="2022-01" db="EMBL/GenBank/DDBJ databases">
        <authorList>
            <person name="King R."/>
        </authorList>
    </citation>
    <scope>NUCLEOTIDE SEQUENCE</scope>
</reference>
<dbReference type="FunFam" id="3.90.550.10:FF:000075">
    <property type="entry name" value="Probable UDP-N-acetylglucosamine pyrophosphorylase"/>
    <property type="match status" value="1"/>
</dbReference>
<keyword evidence="4" id="KW-0808">Transferase</keyword>